<dbReference type="RefSeq" id="WP_139166142.1">
    <property type="nucleotide sequence ID" value="NZ_FNEG01000005.1"/>
</dbReference>
<proteinExistence type="predicted"/>
<evidence type="ECO:0000313" key="4">
    <source>
        <dbReference type="Proteomes" id="UP000251670"/>
    </source>
</evidence>
<name>A0A2X2WZK4_CHRJE</name>
<reference evidence="1 3" key="1">
    <citation type="submission" date="2016-10" db="EMBL/GenBank/DDBJ databases">
        <authorList>
            <person name="Varghese N."/>
            <person name="Submissions S."/>
        </authorList>
    </citation>
    <scope>NUCLEOTIDE SEQUENCE [LARGE SCALE GENOMIC DNA]</scope>
    <source>
        <strain evidence="1 3">DSM 19299</strain>
    </source>
</reference>
<accession>A0A2X2WZK4</accession>
<protein>
    <recommendedName>
        <fullName evidence="5">YD repeat-containing protein</fullName>
    </recommendedName>
</protein>
<evidence type="ECO:0000313" key="3">
    <source>
        <dbReference type="Proteomes" id="UP000199426"/>
    </source>
</evidence>
<evidence type="ECO:0008006" key="5">
    <source>
        <dbReference type="Google" id="ProtNLM"/>
    </source>
</evidence>
<sequence>MKKILITIIFILIYSIGFSQIFKDPRNIFPYAPETSSLVKYQETPVSNYTGVPNISIPIYTIKSGSTEVPITLNYHSGGILVSEIAGTVGLGWSIGTISPITRKVNGYTDENGVMKHNDNIEGFLTSGIDNQQLRLISATNGMYNESIADLMSDEFNLSINNFTGSFLYNPKNKRIATFPMSDLKIDYYIKNIRTNRNQIDTINVTATDGLKYTFGGDGVETFSYNGGMSESNYYGANAWKIKKIKGTDNNEINFSYISNNILKRELPPQVKFIKYTRYNYGTGCNFPDPSGSEGITPNFDTQYSTKEALLDKIETTDAIVNFIYSNRLDFSDLKKLDKIIIRSKSGEFISEKKFNYDYFQTIIEASGTTDPTENPAKKLKLISYDECDKGGKCISTSFEYYESSNMTQRLSYATDHWGYYNGQLNNDGFPNVPIKYIDTRTGIPTTIKGFVSDLGNNVIQKSDKNVSPSLVKTFSLKSITYPEGGKNEYIYEANTASSFLYKPNEEHYFLPPKKKPTKSSFFKVSGYANGPNLITDDPAAPTTDAGPVKTYVWEVDLTNYDKEETLNIDYSSTFKASNFSNHISESSIIAELSIFYYKNGVKTYWFQGSPMGNTQSIYRHRFNNTDVPNQKVYAEIKHEYWGGLNWGSNLSDYIFFYSQITFSWDEKDPNFKPYDDIVYGGGIRIKEIKQYDRNQYTSSTKYFYKKEENSKLSSGVLFNIPMYTKNNRFGQIKGHACSGDTGALKTIEDGTEISVRPAIAGMRTQGKTIGYTNVEVIKTDAANNTKGKEIYQYYIEPPLQTGDNSLAYVESTQAKYEFMESRDWRNGELLKYIALNNDNDTLKTIKRDFYLSGPPRATADYYNQRNVKMLLYALISPIDYWPGGTPLRNIYAGASMMDPDVSINGIFPSYIGLNTTTQPGYFPIFVKHTDAFLLRKETYTDYFSGGKKVIKTSEYFYDEPLYPIQLTSKKESFSEGSTLNTTFKYAYNKANQLMIDKNMISIPLEIITINNSANTLRKTETIYPTSTPTFQTGNLVLPISVLSYDLQNPTIPSVEVNYDKYDKKGNLLQYTTKGGVSTVIIWGYNGTQPIAKIENAKLENIGQSLIDSIVNASDLDAKQGTDTSDENLIKELNTFRNNPALSGYQITTYSYDPLIGVRSITPPSGIREVYVYDSANRLKEIREQSNTGKLLKEFKYNYKP</sequence>
<dbReference type="Proteomes" id="UP000251670">
    <property type="component" value="Unassembled WGS sequence"/>
</dbReference>
<dbReference type="Proteomes" id="UP000199426">
    <property type="component" value="Unassembled WGS sequence"/>
</dbReference>
<dbReference type="OrthoDB" id="9814627at2"/>
<dbReference type="AlphaFoldDB" id="A0A2X2WZK4"/>
<dbReference type="EMBL" id="UAWB01000012">
    <property type="protein sequence ID" value="SQB45924.1"/>
    <property type="molecule type" value="Genomic_DNA"/>
</dbReference>
<dbReference type="EMBL" id="FNEG01000005">
    <property type="protein sequence ID" value="SDJ39582.1"/>
    <property type="molecule type" value="Genomic_DNA"/>
</dbReference>
<dbReference type="STRING" id="445960.SAMN05421542_3424"/>
<keyword evidence="3" id="KW-1185">Reference proteome</keyword>
<reference evidence="2 4" key="2">
    <citation type="submission" date="2018-06" db="EMBL/GenBank/DDBJ databases">
        <authorList>
            <consortium name="Pathogen Informatics"/>
            <person name="Doyle S."/>
        </authorList>
    </citation>
    <scope>NUCLEOTIDE SEQUENCE [LARGE SCALE GENOMIC DNA]</scope>
    <source>
        <strain evidence="2 4">NCTC13492</strain>
    </source>
</reference>
<organism evidence="2 4">
    <name type="scientific">Chryseobacterium jejuense</name>
    <dbReference type="NCBI Taxonomy" id="445960"/>
    <lineage>
        <taxon>Bacteria</taxon>
        <taxon>Pseudomonadati</taxon>
        <taxon>Bacteroidota</taxon>
        <taxon>Flavobacteriia</taxon>
        <taxon>Flavobacteriales</taxon>
        <taxon>Weeksellaceae</taxon>
        <taxon>Chryseobacterium group</taxon>
        <taxon>Chryseobacterium</taxon>
    </lineage>
</organism>
<gene>
    <name evidence="2" type="ORF">NCTC13492_02986</name>
    <name evidence="1" type="ORF">SAMN05421542_3424</name>
</gene>
<evidence type="ECO:0000313" key="2">
    <source>
        <dbReference type="EMBL" id="SQB45924.1"/>
    </source>
</evidence>
<evidence type="ECO:0000313" key="1">
    <source>
        <dbReference type="EMBL" id="SDJ39582.1"/>
    </source>
</evidence>